<evidence type="ECO:0000259" key="4">
    <source>
        <dbReference type="Pfam" id="PF03828"/>
    </source>
</evidence>
<dbReference type="GO" id="GO:0031499">
    <property type="term" value="C:TRAMP complex"/>
    <property type="evidence" value="ECO:0007669"/>
    <property type="project" value="TreeGrafter"/>
</dbReference>
<evidence type="ECO:0000259" key="5">
    <source>
        <dbReference type="Pfam" id="PF22600"/>
    </source>
</evidence>
<dbReference type="Pfam" id="PF22600">
    <property type="entry name" value="MTPAP-like_central"/>
    <property type="match status" value="1"/>
</dbReference>
<dbReference type="PANTHER" id="PTHR23092">
    <property type="entry name" value="POLY(A) RNA POLYMERASE"/>
    <property type="match status" value="1"/>
</dbReference>
<dbReference type="Gene3D" id="3.30.460.10">
    <property type="entry name" value="Beta Polymerase, domain 2"/>
    <property type="match status" value="1"/>
</dbReference>
<proteinExistence type="predicted"/>
<reference evidence="6 7" key="1">
    <citation type="journal article" date="2021" name="Hortic Res">
        <title>Chromosome-scale assembly of the Dendrobium chrysotoxum genome enhances the understanding of orchid evolution.</title>
        <authorList>
            <person name="Zhang Y."/>
            <person name="Zhang G.Q."/>
            <person name="Zhang D."/>
            <person name="Liu X.D."/>
            <person name="Xu X.Y."/>
            <person name="Sun W.H."/>
            <person name="Yu X."/>
            <person name="Zhu X."/>
            <person name="Wang Z.W."/>
            <person name="Zhao X."/>
            <person name="Zhong W.Y."/>
            <person name="Chen H."/>
            <person name="Yin W.L."/>
            <person name="Huang T."/>
            <person name="Niu S.C."/>
            <person name="Liu Z.J."/>
        </authorList>
    </citation>
    <scope>NUCLEOTIDE SEQUENCE [LARGE SCALE GENOMIC DNA]</scope>
    <source>
        <strain evidence="6">Lindl</strain>
    </source>
</reference>
<comment type="caution">
    <text evidence="6">The sequence shown here is derived from an EMBL/GenBank/DDBJ whole genome shotgun (WGS) entry which is preliminary data.</text>
</comment>
<dbReference type="GO" id="GO:0003729">
    <property type="term" value="F:mRNA binding"/>
    <property type="evidence" value="ECO:0007669"/>
    <property type="project" value="TreeGrafter"/>
</dbReference>
<keyword evidence="7" id="KW-1185">Reference proteome</keyword>
<keyword evidence="2" id="KW-0460">Magnesium</keyword>
<gene>
    <name evidence="6" type="ORF">IEQ34_020146</name>
</gene>
<dbReference type="Gene3D" id="1.10.1410.10">
    <property type="match status" value="1"/>
</dbReference>
<dbReference type="GO" id="GO:1990817">
    <property type="term" value="F:poly(A) RNA polymerase activity"/>
    <property type="evidence" value="ECO:0007669"/>
    <property type="project" value="InterPro"/>
</dbReference>
<feature type="region of interest" description="Disordered" evidence="3">
    <location>
        <begin position="1085"/>
        <end position="1117"/>
    </location>
</feature>
<feature type="compositionally biased region" description="Low complexity" evidence="3">
    <location>
        <begin position="1022"/>
        <end position="1036"/>
    </location>
</feature>
<keyword evidence="1" id="KW-0479">Metal-binding</keyword>
<evidence type="ECO:0000256" key="1">
    <source>
        <dbReference type="ARBA" id="ARBA00022723"/>
    </source>
</evidence>
<feature type="domain" description="Poly(A) RNA polymerase mitochondrial-like central palm" evidence="5">
    <location>
        <begin position="1264"/>
        <end position="1370"/>
    </location>
</feature>
<dbReference type="SUPFAM" id="SSF81301">
    <property type="entry name" value="Nucleotidyltransferase"/>
    <property type="match status" value="1"/>
</dbReference>
<evidence type="ECO:0000256" key="2">
    <source>
        <dbReference type="ARBA" id="ARBA00022842"/>
    </source>
</evidence>
<dbReference type="GO" id="GO:0031123">
    <property type="term" value="P:RNA 3'-end processing"/>
    <property type="evidence" value="ECO:0007669"/>
    <property type="project" value="TreeGrafter"/>
</dbReference>
<dbReference type="GO" id="GO:0046872">
    <property type="term" value="F:metal ion binding"/>
    <property type="evidence" value="ECO:0007669"/>
    <property type="project" value="UniProtKB-KW"/>
</dbReference>
<evidence type="ECO:0000313" key="7">
    <source>
        <dbReference type="Proteomes" id="UP000775213"/>
    </source>
</evidence>
<feature type="region of interest" description="Disordered" evidence="3">
    <location>
        <begin position="1016"/>
        <end position="1046"/>
    </location>
</feature>
<dbReference type="SUPFAM" id="SSF81631">
    <property type="entry name" value="PAP/OAS1 substrate-binding domain"/>
    <property type="match status" value="1"/>
</dbReference>
<dbReference type="InterPro" id="IPR054708">
    <property type="entry name" value="MTPAP-like_central"/>
</dbReference>
<feature type="region of interest" description="Disordered" evidence="3">
    <location>
        <begin position="452"/>
        <end position="473"/>
    </location>
</feature>
<dbReference type="EMBL" id="JAGFBR010000018">
    <property type="protein sequence ID" value="KAH0449454.1"/>
    <property type="molecule type" value="Genomic_DNA"/>
</dbReference>
<dbReference type="GO" id="GO:0005730">
    <property type="term" value="C:nucleolus"/>
    <property type="evidence" value="ECO:0007669"/>
    <property type="project" value="TreeGrafter"/>
</dbReference>
<feature type="region of interest" description="Disordered" evidence="3">
    <location>
        <begin position="525"/>
        <end position="574"/>
    </location>
</feature>
<evidence type="ECO:0008006" key="8">
    <source>
        <dbReference type="Google" id="ProtNLM"/>
    </source>
</evidence>
<dbReference type="Proteomes" id="UP000775213">
    <property type="component" value="Unassembled WGS sequence"/>
</dbReference>
<dbReference type="InterPro" id="IPR002058">
    <property type="entry name" value="PAP_assoc"/>
</dbReference>
<dbReference type="InterPro" id="IPR043519">
    <property type="entry name" value="NT_sf"/>
</dbReference>
<feature type="compositionally biased region" description="Basic residues" evidence="3">
    <location>
        <begin position="542"/>
        <end position="553"/>
    </location>
</feature>
<dbReference type="GO" id="GO:0043634">
    <property type="term" value="P:polyadenylation-dependent ncRNA catabolic process"/>
    <property type="evidence" value="ECO:0007669"/>
    <property type="project" value="TreeGrafter"/>
</dbReference>
<evidence type="ECO:0000313" key="6">
    <source>
        <dbReference type="EMBL" id="KAH0449454.1"/>
    </source>
</evidence>
<dbReference type="Pfam" id="PF03828">
    <property type="entry name" value="PAP_assoc"/>
    <property type="match status" value="1"/>
</dbReference>
<feature type="domain" description="PAP-associated" evidence="4">
    <location>
        <begin position="1495"/>
        <end position="1548"/>
    </location>
</feature>
<dbReference type="PANTHER" id="PTHR23092:SF48">
    <property type="entry name" value="NUCLEOTIDYLTRANSFERASE FAMILY PROTEIN"/>
    <property type="match status" value="1"/>
</dbReference>
<name>A0AAV7G051_DENCH</name>
<organism evidence="6 7">
    <name type="scientific">Dendrobium chrysotoxum</name>
    <name type="common">Orchid</name>
    <dbReference type="NCBI Taxonomy" id="161865"/>
    <lineage>
        <taxon>Eukaryota</taxon>
        <taxon>Viridiplantae</taxon>
        <taxon>Streptophyta</taxon>
        <taxon>Embryophyta</taxon>
        <taxon>Tracheophyta</taxon>
        <taxon>Spermatophyta</taxon>
        <taxon>Magnoliopsida</taxon>
        <taxon>Liliopsida</taxon>
        <taxon>Asparagales</taxon>
        <taxon>Orchidaceae</taxon>
        <taxon>Epidendroideae</taxon>
        <taxon>Malaxideae</taxon>
        <taxon>Dendrobiinae</taxon>
        <taxon>Dendrobium</taxon>
    </lineage>
</organism>
<protein>
    <recommendedName>
        <fullName evidence="8">Polymerase nucleotidyl transferase domain-containing protein</fullName>
    </recommendedName>
</protein>
<evidence type="ECO:0000256" key="3">
    <source>
        <dbReference type="SAM" id="MobiDB-lite"/>
    </source>
</evidence>
<dbReference type="InterPro" id="IPR045862">
    <property type="entry name" value="Trf4-like"/>
</dbReference>
<sequence length="1601" mass="176118">MPSSLLYSLFSTSPTSQLHSVFTKTLAMDSESHHLIHSLTAHLALYHSHISNRNTNPNPTHRASVLRWFSSLSPAQRQAALTIFDSSFLLILLQMQSRLRRQGHSQFLLLPDLPSPSPLNPCLPSLSSRPSRGLISRSAASNSSALLLSNSLRFFSSTSSGVVLADALTVSESLVTDVDGFVGVMDGLSGGRFLCEEVEVLGLTVQWMEFSWLKDMGYYSLEAFVVNRLEVALRLAWISSQGGKKPKEKRMKERATEFSGKAANVFWRMKCCLDWWVGLDPATRRATISAFLGKTSKTLANEIIKEENAALSNGFGYLNIGRNMEFQYGDLPSWKKAKQALFQSDVELGLDFLPIATSRVPNNLAIILNKLLVVHAMSNVLLAWQLGKVETEKLFFGSLGSSLTVSEHITRKLQRFLIDFHSIFINHELMEDTKLSIFPEKAEEKYNLVCGKGKSKSRSSKKSNAMPKAYNSASISRESSMRLNCSSELCCQGSTSSLVARRNIDGVVSHAVNNAPEVKPLAAQEEMDNLNARVSVDGKEKSGKRKSRRKGAKNKSSAAKNTGKSKHKDSKGTNLSLAAERELTGTIGHVCSSNSRLKADDISSCDNLLAKYVSDISQEYAMVDVMQSEKGIQEDQSLRLNEGRSTTVEECYHSSDKIGSDMLAYVSPCLRKSEEPLQTTYRNSAYLDKQNDPLMGTACRSSLRACELDNVVTDEKHVQKISCAARGTASYVSKECYRTAADKQCSIIHNGGSEFHSYRDTNSMGGASYEWPSITPIHFSSINSHLLPATDRLHLDVGVRLPYHNHQSFMASKVHVRNSLNEFGHNRILPSLTFPMSYDWPPMVKSCSRLSQTQTVGYESAYSHSIPPSLYSCAAHGGQANVAPGDNDFKHAGDVIDVYDMKNISDLVEDESYLLSEDESESFARSGRDYNNYFGGGVMYWNPAEFVGTGFSRPPSHSSEDGSWAWHEADLNRTIDDMVGCKTGLPTYSTNGMASPPSSSYCSPFEPVASGRPSMGYSVAGNDSSSNAVHSPSVSDPLDEKISSSSANSIAGIEGVKVDPPPYPMLRPIIIPGMSRKGSRTDFKLGHDNKSACLPSTRRDTPLTKRPPSPVVLCVPRVTQPPPASVGESRKRGFPIVRSGSSSPRHWGVKGWCHEESTVADPRLYLDGPEVVWPTWANKGLGVAAVAQSLQGSLLQDHLITISQLAHDQEHPDVALPLQPPDLLNGSCKGSLARMQNLLHEEIDLFCKQVAAENSIRKPFINWAVKRITRSLQVLWPRSRTNIFGSNSTGLALPTSDVDLVVSLPPVRNLEPIKEAGILEGRNGIKETCLQHAARYLANQEWVRNDSLKTIENTTIPVIMLVAEVPCDITLSHGSSSIADLSEVKSSKISGQHNSASSKDSMITKDDAVVGVKPIRLDISFKSTSHTGLQTSELVRKLTQQFPASVPLALVLKKFLADRSLDHSYSGGLSSYCLVLLITRFLQHEHHCGYYMKQNLGSLLMEFLYFFGNVFDPRQMGISIQGSGVYMKRERGLSIDPIHIDDPLIPTNNVGRNCFRIHQCIKAFADAYTALESELSLISDECIPSSAPSFRLLRKIVPSID</sequence>
<accession>A0AAV7G051</accession>